<dbReference type="EMBL" id="RWGX01000004">
    <property type="protein sequence ID" value="RVU87585.1"/>
    <property type="molecule type" value="Genomic_DNA"/>
</dbReference>
<dbReference type="InterPro" id="IPR027405">
    <property type="entry name" value="YidB-like"/>
</dbReference>
<name>A0AA94EYY5_9FLAO</name>
<dbReference type="Pfam" id="PF06078">
    <property type="entry name" value="DUF937"/>
    <property type="match status" value="1"/>
</dbReference>
<dbReference type="InterPro" id="IPR009282">
    <property type="entry name" value="DUF937"/>
</dbReference>
<proteinExistence type="predicted"/>
<dbReference type="Gene3D" id="1.10.10.690">
    <property type="entry name" value="YidB-like"/>
    <property type="match status" value="1"/>
</dbReference>
<protein>
    <submittedName>
        <fullName evidence="1">DUF937 domain-containing protein</fullName>
    </submittedName>
</protein>
<organism evidence="1">
    <name type="scientific">Flavobacterium columnare</name>
    <dbReference type="NCBI Taxonomy" id="996"/>
    <lineage>
        <taxon>Bacteria</taxon>
        <taxon>Pseudomonadati</taxon>
        <taxon>Bacteroidota</taxon>
        <taxon>Flavobacteriia</taxon>
        <taxon>Flavobacteriales</taxon>
        <taxon>Flavobacteriaceae</taxon>
        <taxon>Flavobacterium</taxon>
    </lineage>
</organism>
<dbReference type="RefSeq" id="WP_060382356.1">
    <property type="nucleotide sequence ID" value="NZ_RWGX02000016.1"/>
</dbReference>
<reference evidence="1" key="1">
    <citation type="submission" date="2018-12" db="EMBL/GenBank/DDBJ databases">
        <title>Draft genome sequence of Flaovobacterium columnare BGFS27 isolated from channel catfish in Alabama.</title>
        <authorList>
            <person name="Cai W."/>
            <person name="Arias C."/>
        </authorList>
    </citation>
    <scope>NUCLEOTIDE SEQUENCE [LARGE SCALE GENOMIC DNA]</scope>
    <source>
        <strain evidence="1">BGFS27</strain>
    </source>
</reference>
<dbReference type="AlphaFoldDB" id="A0AA94EYY5"/>
<gene>
    <name evidence="1" type="ORF">EJB19_04915</name>
</gene>
<dbReference type="SUPFAM" id="SSF140804">
    <property type="entry name" value="YidB-like"/>
    <property type="match status" value="1"/>
</dbReference>
<comment type="caution">
    <text evidence="1">The sequence shown here is derived from an EMBL/GenBank/DDBJ whole genome shotgun (WGS) entry which is preliminary data.</text>
</comment>
<evidence type="ECO:0000313" key="1">
    <source>
        <dbReference type="EMBL" id="RVU87585.1"/>
    </source>
</evidence>
<dbReference type="GeneID" id="56895350"/>
<accession>A0AA94EYY5</accession>
<sequence length="204" mass="20952">MSEILDLINSDLGKQMVTNISNKVGTSEGETSNVLSSALPQLIQTMQSNSATEAGAGGLLKALSNGKHNTNLLDTITHLFNNGIDSQDGVKILSHILGSNQPNLENKLSLSTGLSNDKIGSILQMAAPLLMSFLAGKAKLANVQNGTDLGGLLGSLLDGKSIGNSSITSLLDQDGDGQLGIGDAITLANKKGGLNGLLGNLFNK</sequence>
<dbReference type="KEGG" id="fcv:AWN65_06120"/>